<organism evidence="11">
    <name type="scientific">marine metagenome</name>
    <dbReference type="NCBI Taxonomy" id="408172"/>
    <lineage>
        <taxon>unclassified sequences</taxon>
        <taxon>metagenomes</taxon>
        <taxon>ecological metagenomes</taxon>
    </lineage>
</organism>
<evidence type="ECO:0000256" key="8">
    <source>
        <dbReference type="ARBA" id="ARBA00023136"/>
    </source>
</evidence>
<dbReference type="AlphaFoldDB" id="A0A382GZW4"/>
<dbReference type="CDD" id="cd04590">
    <property type="entry name" value="CBS_pair_CorC_HlyC_assoc"/>
    <property type="match status" value="1"/>
</dbReference>
<keyword evidence="6" id="KW-1133">Transmembrane helix</keyword>
<dbReference type="InterPro" id="IPR044751">
    <property type="entry name" value="Ion_transp-like_CBS"/>
</dbReference>
<feature type="domain" description="CBS" evidence="9">
    <location>
        <begin position="266"/>
        <end position="323"/>
    </location>
</feature>
<protein>
    <recommendedName>
        <fullName evidence="12">CBS domain-containing protein</fullName>
    </recommendedName>
</protein>
<dbReference type="EMBL" id="UINC01057988">
    <property type="protein sequence ID" value="SVB79741.1"/>
    <property type="molecule type" value="Genomic_DNA"/>
</dbReference>
<dbReference type="InterPro" id="IPR000644">
    <property type="entry name" value="CBS_dom"/>
</dbReference>
<accession>A0A382GZW4</accession>
<evidence type="ECO:0000256" key="7">
    <source>
        <dbReference type="ARBA" id="ARBA00023122"/>
    </source>
</evidence>
<sequence>MTGIAGALIALLLVSSAILTAAQEAASQIGASRLRTLSDEGFRGAEALAKVHEKADTLRGPVRLITGVFNLTALGAAAAVAVTLWGTAGAVLGVVGVGILTVIVVTDVIPHAVAARSPVRLALSSAPTLLRVARWTQPLTVPVKRLEDRLTGGNDDERASEHRELLEIQELGEEEGVLEAAENRLVERAFRLDELAAWDVMVPRVDIFAWKEELRLSDIVDELPEVPFSRVPVFRGSVDEVTGILYIREIYERITRGEQEATLSSLARPPFFVPGSLSCTQLLQDFQSRRIHMGIVADEFGGTDGLVTLEDVLEELVGEIRDETDVEEEEVVRLSEDMLECDAGVDVRELNE</sequence>
<keyword evidence="4" id="KW-0812">Transmembrane</keyword>
<evidence type="ECO:0000256" key="4">
    <source>
        <dbReference type="ARBA" id="ARBA00022692"/>
    </source>
</evidence>
<evidence type="ECO:0000313" key="11">
    <source>
        <dbReference type="EMBL" id="SVB79741.1"/>
    </source>
</evidence>
<evidence type="ECO:0000256" key="6">
    <source>
        <dbReference type="ARBA" id="ARBA00022989"/>
    </source>
</evidence>
<proteinExistence type="inferred from homology"/>
<reference evidence="11" key="1">
    <citation type="submission" date="2018-05" db="EMBL/GenBank/DDBJ databases">
        <authorList>
            <person name="Lanie J.A."/>
            <person name="Ng W.-L."/>
            <person name="Kazmierczak K.M."/>
            <person name="Andrzejewski T.M."/>
            <person name="Davidsen T.M."/>
            <person name="Wayne K.J."/>
            <person name="Tettelin H."/>
            <person name="Glass J.I."/>
            <person name="Rusch D."/>
            <person name="Podicherti R."/>
            <person name="Tsui H.-C.T."/>
            <person name="Winkler M.E."/>
        </authorList>
    </citation>
    <scope>NUCLEOTIDE SEQUENCE</scope>
</reference>
<keyword evidence="3" id="KW-1003">Cell membrane</keyword>
<dbReference type="PROSITE" id="PS51846">
    <property type="entry name" value="CNNM"/>
    <property type="match status" value="1"/>
</dbReference>
<evidence type="ECO:0000259" key="10">
    <source>
        <dbReference type="PROSITE" id="PS51846"/>
    </source>
</evidence>
<keyword evidence="5" id="KW-0677">Repeat</keyword>
<comment type="similarity">
    <text evidence="2">Belongs to the UPF0053 family.</text>
</comment>
<keyword evidence="8" id="KW-0472">Membrane</keyword>
<dbReference type="GO" id="GO:0005886">
    <property type="term" value="C:plasma membrane"/>
    <property type="evidence" value="ECO:0007669"/>
    <property type="project" value="UniProtKB-SubCell"/>
</dbReference>
<name>A0A382GZW4_9ZZZZ</name>
<feature type="domain" description="CNNM transmembrane" evidence="10">
    <location>
        <begin position="1"/>
        <end position="182"/>
    </location>
</feature>
<comment type="subcellular location">
    <subcellularLocation>
        <location evidence="1">Cell membrane</location>
        <topology evidence="1">Multi-pass membrane protein</topology>
    </subcellularLocation>
</comment>
<evidence type="ECO:0000256" key="2">
    <source>
        <dbReference type="ARBA" id="ARBA00006337"/>
    </source>
</evidence>
<dbReference type="Pfam" id="PF01595">
    <property type="entry name" value="CNNM"/>
    <property type="match status" value="1"/>
</dbReference>
<dbReference type="InterPro" id="IPR046342">
    <property type="entry name" value="CBS_dom_sf"/>
</dbReference>
<evidence type="ECO:0000259" key="9">
    <source>
        <dbReference type="PROSITE" id="PS51371"/>
    </source>
</evidence>
<dbReference type="PANTHER" id="PTHR22777:SF32">
    <property type="entry name" value="UPF0053 INNER MEMBRANE PROTEIN YFJD"/>
    <property type="match status" value="1"/>
</dbReference>
<feature type="non-terminal residue" evidence="11">
    <location>
        <position position="352"/>
    </location>
</feature>
<evidence type="ECO:0008006" key="12">
    <source>
        <dbReference type="Google" id="ProtNLM"/>
    </source>
</evidence>
<dbReference type="PROSITE" id="PS51371">
    <property type="entry name" value="CBS"/>
    <property type="match status" value="1"/>
</dbReference>
<dbReference type="SUPFAM" id="SSF54631">
    <property type="entry name" value="CBS-domain pair"/>
    <property type="match status" value="1"/>
</dbReference>
<gene>
    <name evidence="11" type="ORF">METZ01_LOCUS232595</name>
</gene>
<dbReference type="Gene3D" id="3.10.580.10">
    <property type="entry name" value="CBS-domain"/>
    <property type="match status" value="1"/>
</dbReference>
<dbReference type="InterPro" id="IPR002550">
    <property type="entry name" value="CNNM"/>
</dbReference>
<evidence type="ECO:0000256" key="3">
    <source>
        <dbReference type="ARBA" id="ARBA00022475"/>
    </source>
</evidence>
<evidence type="ECO:0000256" key="1">
    <source>
        <dbReference type="ARBA" id="ARBA00004651"/>
    </source>
</evidence>
<dbReference type="Pfam" id="PF00571">
    <property type="entry name" value="CBS"/>
    <property type="match status" value="1"/>
</dbReference>
<keyword evidence="7" id="KW-0129">CBS domain</keyword>
<dbReference type="FunFam" id="3.10.580.10:FF:000002">
    <property type="entry name" value="Magnesium/cobalt efflux protein CorC"/>
    <property type="match status" value="1"/>
</dbReference>
<evidence type="ECO:0000256" key="5">
    <source>
        <dbReference type="ARBA" id="ARBA00022737"/>
    </source>
</evidence>
<dbReference type="PANTHER" id="PTHR22777">
    <property type="entry name" value="HEMOLYSIN-RELATED"/>
    <property type="match status" value="1"/>
</dbReference>